<dbReference type="PANTHER" id="PTHR34580">
    <property type="match status" value="1"/>
</dbReference>
<dbReference type="InterPro" id="IPR028349">
    <property type="entry name" value="PafC-like"/>
</dbReference>
<dbReference type="Pfam" id="PF08279">
    <property type="entry name" value="HTH_11"/>
    <property type="match status" value="1"/>
</dbReference>
<accession>A0A7X0U0X4</accession>
<evidence type="ECO:0000313" key="4">
    <source>
        <dbReference type="EMBL" id="MBB6550815.1"/>
    </source>
</evidence>
<dbReference type="Proteomes" id="UP000565579">
    <property type="component" value="Unassembled WGS sequence"/>
</dbReference>
<sequence length="328" mass="36018">MRADRLVSLVLLLRQHGRLSATALARELEVSTRTVLRDIEALSAAGVPVYAERGRHGGFALLPGFRTELTGLNHDEALALLVAGSRRGAQAFGLGSALASAMLKVVDALPESYRHTAAGAAERLLIDPETDLLSRRLIDEEVPDDVVAEVLRAVFAGHKLRIHYAAAGQSPQWRTVDPIGLVTVRDRGYLLATRSGADRTYRLSRILAAEELPEPAQRPDRVDLDRAWQERSTRFRTGGDQVAALVRLNPVRREDLVGTALAVLAEETDPDGWLRLEVTFQDSRHAEWALWQLGTSAEALAPQWLRDSLRDRATAIATRYGAPSRPSP</sequence>
<dbReference type="RefSeq" id="WP_185105023.1">
    <property type="nucleotide sequence ID" value="NZ_BAAAXY010000231.1"/>
</dbReference>
<dbReference type="PANTHER" id="PTHR34580:SF1">
    <property type="entry name" value="PROTEIN PAFC"/>
    <property type="match status" value="1"/>
</dbReference>
<protein>
    <submittedName>
        <fullName evidence="4">Putative DNA-binding transcriptional regulator YafY</fullName>
    </submittedName>
</protein>
<dbReference type="InterPro" id="IPR057727">
    <property type="entry name" value="WCX_dom"/>
</dbReference>
<evidence type="ECO:0000256" key="2">
    <source>
        <dbReference type="ARBA" id="ARBA00023163"/>
    </source>
</evidence>
<dbReference type="PROSITE" id="PS51000">
    <property type="entry name" value="HTH_DEOR_2"/>
    <property type="match status" value="1"/>
</dbReference>
<dbReference type="PROSITE" id="PS52050">
    <property type="entry name" value="WYL"/>
    <property type="match status" value="1"/>
</dbReference>
<name>A0A7X0U0X4_9ACTN</name>
<dbReference type="PIRSF" id="PIRSF016838">
    <property type="entry name" value="PafC"/>
    <property type="match status" value="1"/>
</dbReference>
<dbReference type="InterPro" id="IPR036390">
    <property type="entry name" value="WH_DNA-bd_sf"/>
</dbReference>
<gene>
    <name evidence="4" type="ORF">HD593_005610</name>
</gene>
<evidence type="ECO:0000256" key="1">
    <source>
        <dbReference type="ARBA" id="ARBA00023015"/>
    </source>
</evidence>
<dbReference type="AlphaFoldDB" id="A0A7X0U0X4"/>
<dbReference type="EMBL" id="JACHMI010000001">
    <property type="protein sequence ID" value="MBB6550815.1"/>
    <property type="molecule type" value="Genomic_DNA"/>
</dbReference>
<dbReference type="InterPro" id="IPR026881">
    <property type="entry name" value="WYL_dom"/>
</dbReference>
<keyword evidence="1" id="KW-0805">Transcription regulation</keyword>
<dbReference type="Pfam" id="PF25583">
    <property type="entry name" value="WCX"/>
    <property type="match status" value="1"/>
</dbReference>
<dbReference type="InterPro" id="IPR036388">
    <property type="entry name" value="WH-like_DNA-bd_sf"/>
</dbReference>
<keyword evidence="2" id="KW-0804">Transcription</keyword>
<dbReference type="InterPro" id="IPR051534">
    <property type="entry name" value="CBASS_pafABC_assoc_protein"/>
</dbReference>
<evidence type="ECO:0000313" key="5">
    <source>
        <dbReference type="Proteomes" id="UP000565579"/>
    </source>
</evidence>
<reference evidence="4 5" key="1">
    <citation type="submission" date="2020-08" db="EMBL/GenBank/DDBJ databases">
        <title>Sequencing the genomes of 1000 actinobacteria strains.</title>
        <authorList>
            <person name="Klenk H.-P."/>
        </authorList>
    </citation>
    <scope>NUCLEOTIDE SEQUENCE [LARGE SCALE GENOMIC DNA]</scope>
    <source>
        <strain evidence="4 5">DSM 43768</strain>
    </source>
</reference>
<dbReference type="SUPFAM" id="SSF46785">
    <property type="entry name" value="Winged helix' DNA-binding domain"/>
    <property type="match status" value="1"/>
</dbReference>
<comment type="caution">
    <text evidence="4">The sequence shown here is derived from an EMBL/GenBank/DDBJ whole genome shotgun (WGS) entry which is preliminary data.</text>
</comment>
<dbReference type="Gene3D" id="1.10.10.10">
    <property type="entry name" value="Winged helix-like DNA-binding domain superfamily/Winged helix DNA-binding domain"/>
    <property type="match status" value="1"/>
</dbReference>
<organism evidence="4 5">
    <name type="scientific">Nonomuraea rubra</name>
    <dbReference type="NCBI Taxonomy" id="46180"/>
    <lineage>
        <taxon>Bacteria</taxon>
        <taxon>Bacillati</taxon>
        <taxon>Actinomycetota</taxon>
        <taxon>Actinomycetes</taxon>
        <taxon>Streptosporangiales</taxon>
        <taxon>Streptosporangiaceae</taxon>
        <taxon>Nonomuraea</taxon>
    </lineage>
</organism>
<dbReference type="Pfam" id="PF13280">
    <property type="entry name" value="WYL"/>
    <property type="match status" value="1"/>
</dbReference>
<feature type="domain" description="HTH deoR-type" evidence="3">
    <location>
        <begin position="2"/>
        <end position="61"/>
    </location>
</feature>
<proteinExistence type="predicted"/>
<keyword evidence="4" id="KW-0238">DNA-binding</keyword>
<dbReference type="GO" id="GO:0003700">
    <property type="term" value="F:DNA-binding transcription factor activity"/>
    <property type="evidence" value="ECO:0007669"/>
    <property type="project" value="InterPro"/>
</dbReference>
<dbReference type="InterPro" id="IPR013196">
    <property type="entry name" value="HTH_11"/>
</dbReference>
<dbReference type="InterPro" id="IPR001034">
    <property type="entry name" value="DeoR_HTH"/>
</dbReference>
<dbReference type="GO" id="GO:0003677">
    <property type="term" value="F:DNA binding"/>
    <property type="evidence" value="ECO:0007669"/>
    <property type="project" value="UniProtKB-KW"/>
</dbReference>
<evidence type="ECO:0000259" key="3">
    <source>
        <dbReference type="PROSITE" id="PS51000"/>
    </source>
</evidence>
<keyword evidence="5" id="KW-1185">Reference proteome</keyword>